<dbReference type="InterPro" id="IPR036259">
    <property type="entry name" value="MFS_trans_sf"/>
</dbReference>
<evidence type="ECO:0000313" key="9">
    <source>
        <dbReference type="Proteomes" id="UP001063166"/>
    </source>
</evidence>
<dbReference type="GO" id="GO:0005886">
    <property type="term" value="C:plasma membrane"/>
    <property type="evidence" value="ECO:0007669"/>
    <property type="project" value="TreeGrafter"/>
</dbReference>
<dbReference type="GO" id="GO:0000329">
    <property type="term" value="C:fungal-type vacuole membrane"/>
    <property type="evidence" value="ECO:0007669"/>
    <property type="project" value="TreeGrafter"/>
</dbReference>
<protein>
    <submittedName>
        <fullName evidence="8">Major facilitator superfamily protein</fullName>
    </submittedName>
</protein>
<dbReference type="GO" id="GO:0012505">
    <property type="term" value="C:endomembrane system"/>
    <property type="evidence" value="ECO:0007669"/>
    <property type="project" value="UniProtKB-SubCell"/>
</dbReference>
<keyword evidence="3 6" id="KW-0812">Transmembrane</keyword>
<feature type="transmembrane region" description="Helical" evidence="6">
    <location>
        <begin position="398"/>
        <end position="424"/>
    </location>
</feature>
<sequence>MPHGTSELDSLLPRRALDPNHTQEVSQNASVGPLEISGSTRYGILLGIWSATFLSDLNSTLVPTMLPSITSEFKKFNQASWLGTSYLLAICTFTPLYGRLCDVLGRKGASQFALFFTCLGVLGCGLSQSMEMLIVSRFLTGIGAGGLFTISSIIVSDMYPMRDRGLIQGIGSVLSGLGTGLGGPFGGVMTDWLGWRSAFLIQFPMFLASFATTAYFHHYVTPGQGKSAKEILKRIDYFGSILLLITVGSILIFLSVRYNEGFPWTDPSVVASISIAAIGCIAFLLVELFLAREPVLAPFLLKQKIPVLVGASNFLVAIYNFAIIYFLPMWFQTVMATTASTAGLHLIPNSVGLTLGSIFAGYTMHRTGRYKAINFIFGWFPFIGASLIASLGKDSSPYVTWLSIFPVGFGNAVILQTMLIALLVHLPESQVAVGTGFGQLFKGIGQIGGVAISSAIFQSKLDTELRRRIHGPDAEELINTIRRSSQLLGSLPPDLQRTARHCYDISLKTVFTFGAAAALLAFIVRLPIPDKHLDAKGKDDAASAAILDAGICLITQNQNQSGAASDHTRRAGCVHIASELDRVQAVTAQIQ</sequence>
<evidence type="ECO:0000313" key="8">
    <source>
        <dbReference type="EMBL" id="GLB35671.1"/>
    </source>
</evidence>
<keyword evidence="9" id="KW-1185">Reference proteome</keyword>
<comment type="caution">
    <text evidence="8">The sequence shown here is derived from an EMBL/GenBank/DDBJ whole genome shotgun (WGS) entry which is preliminary data.</text>
</comment>
<feature type="transmembrane region" description="Helical" evidence="6">
    <location>
        <begin position="237"/>
        <end position="256"/>
    </location>
</feature>
<dbReference type="PANTHER" id="PTHR23501:SF191">
    <property type="entry name" value="VACUOLAR BASIC AMINO ACID TRANSPORTER 4"/>
    <property type="match status" value="1"/>
</dbReference>
<evidence type="ECO:0000256" key="1">
    <source>
        <dbReference type="ARBA" id="ARBA00004127"/>
    </source>
</evidence>
<feature type="domain" description="Major facilitator superfamily (MFS) profile" evidence="7">
    <location>
        <begin position="44"/>
        <end position="532"/>
    </location>
</feature>
<dbReference type="PROSITE" id="PS50850">
    <property type="entry name" value="MFS"/>
    <property type="match status" value="1"/>
</dbReference>
<evidence type="ECO:0000256" key="3">
    <source>
        <dbReference type="ARBA" id="ARBA00022692"/>
    </source>
</evidence>
<dbReference type="OrthoDB" id="3437016at2759"/>
<feature type="transmembrane region" description="Helical" evidence="6">
    <location>
        <begin position="166"/>
        <end position="185"/>
    </location>
</feature>
<dbReference type="Pfam" id="PF07690">
    <property type="entry name" value="MFS_1"/>
    <property type="match status" value="1"/>
</dbReference>
<dbReference type="SUPFAM" id="SSF103473">
    <property type="entry name" value="MFS general substrate transporter"/>
    <property type="match status" value="1"/>
</dbReference>
<feature type="transmembrane region" description="Helical" evidence="6">
    <location>
        <begin position="505"/>
        <end position="524"/>
    </location>
</feature>
<dbReference type="InterPro" id="IPR020846">
    <property type="entry name" value="MFS_dom"/>
</dbReference>
<gene>
    <name evidence="8" type="ORF">LshimejAT787_0212360</name>
</gene>
<evidence type="ECO:0000256" key="5">
    <source>
        <dbReference type="ARBA" id="ARBA00023136"/>
    </source>
</evidence>
<feature type="transmembrane region" description="Helical" evidence="6">
    <location>
        <begin position="109"/>
        <end position="128"/>
    </location>
</feature>
<feature type="transmembrane region" description="Helical" evidence="6">
    <location>
        <begin position="339"/>
        <end position="360"/>
    </location>
</feature>
<dbReference type="Gene3D" id="1.20.1250.20">
    <property type="entry name" value="MFS general substrate transporter like domains"/>
    <property type="match status" value="2"/>
</dbReference>
<dbReference type="InterPro" id="IPR011701">
    <property type="entry name" value="MFS"/>
</dbReference>
<dbReference type="Proteomes" id="UP001063166">
    <property type="component" value="Unassembled WGS sequence"/>
</dbReference>
<evidence type="ECO:0000259" key="7">
    <source>
        <dbReference type="PROSITE" id="PS50850"/>
    </source>
</evidence>
<organism evidence="8 9">
    <name type="scientific">Lyophyllum shimeji</name>
    <name type="common">Hon-shimeji</name>
    <name type="synonym">Tricholoma shimeji</name>
    <dbReference type="NCBI Taxonomy" id="47721"/>
    <lineage>
        <taxon>Eukaryota</taxon>
        <taxon>Fungi</taxon>
        <taxon>Dikarya</taxon>
        <taxon>Basidiomycota</taxon>
        <taxon>Agaricomycotina</taxon>
        <taxon>Agaricomycetes</taxon>
        <taxon>Agaricomycetidae</taxon>
        <taxon>Agaricales</taxon>
        <taxon>Tricholomatineae</taxon>
        <taxon>Lyophyllaceae</taxon>
        <taxon>Lyophyllum</taxon>
    </lineage>
</organism>
<keyword evidence="4 6" id="KW-1133">Transmembrane helix</keyword>
<feature type="transmembrane region" description="Helical" evidence="6">
    <location>
        <begin position="307"/>
        <end position="327"/>
    </location>
</feature>
<proteinExistence type="predicted"/>
<reference evidence="8" key="1">
    <citation type="submission" date="2022-07" db="EMBL/GenBank/DDBJ databases">
        <title>The genome of Lyophyllum shimeji provides insight into the initial evolution of ectomycorrhizal fungal genome.</title>
        <authorList>
            <person name="Kobayashi Y."/>
            <person name="Shibata T."/>
            <person name="Hirakawa H."/>
            <person name="Shigenobu S."/>
            <person name="Nishiyama T."/>
            <person name="Yamada A."/>
            <person name="Hasebe M."/>
            <person name="Kawaguchi M."/>
        </authorList>
    </citation>
    <scope>NUCLEOTIDE SEQUENCE</scope>
    <source>
        <strain evidence="8">AT787</strain>
    </source>
</reference>
<feature type="transmembrane region" description="Helical" evidence="6">
    <location>
        <begin position="268"/>
        <end position="286"/>
    </location>
</feature>
<feature type="transmembrane region" description="Helical" evidence="6">
    <location>
        <begin position="372"/>
        <end position="392"/>
    </location>
</feature>
<evidence type="ECO:0000256" key="4">
    <source>
        <dbReference type="ARBA" id="ARBA00022989"/>
    </source>
</evidence>
<evidence type="ECO:0000256" key="2">
    <source>
        <dbReference type="ARBA" id="ARBA00022448"/>
    </source>
</evidence>
<keyword evidence="2" id="KW-0813">Transport</keyword>
<keyword evidence="5 6" id="KW-0472">Membrane</keyword>
<comment type="subcellular location">
    <subcellularLocation>
        <location evidence="1">Endomembrane system</location>
        <topology evidence="1">Multi-pass membrane protein</topology>
    </subcellularLocation>
</comment>
<feature type="transmembrane region" description="Helical" evidence="6">
    <location>
        <begin position="78"/>
        <end position="97"/>
    </location>
</feature>
<dbReference type="EMBL" id="BRPK01000002">
    <property type="protein sequence ID" value="GLB35671.1"/>
    <property type="molecule type" value="Genomic_DNA"/>
</dbReference>
<name>A0A9P3PHP6_LYOSH</name>
<feature type="transmembrane region" description="Helical" evidence="6">
    <location>
        <begin position="134"/>
        <end position="154"/>
    </location>
</feature>
<dbReference type="PANTHER" id="PTHR23501">
    <property type="entry name" value="MAJOR FACILITATOR SUPERFAMILY"/>
    <property type="match status" value="1"/>
</dbReference>
<feature type="transmembrane region" description="Helical" evidence="6">
    <location>
        <begin position="197"/>
        <end position="216"/>
    </location>
</feature>
<dbReference type="AlphaFoldDB" id="A0A9P3PHP6"/>
<dbReference type="GO" id="GO:0015174">
    <property type="term" value="F:basic amino acid transmembrane transporter activity"/>
    <property type="evidence" value="ECO:0007669"/>
    <property type="project" value="TreeGrafter"/>
</dbReference>
<accession>A0A9P3PHP6</accession>
<evidence type="ECO:0000256" key="6">
    <source>
        <dbReference type="SAM" id="Phobius"/>
    </source>
</evidence>